<reference evidence="6 7" key="1">
    <citation type="submission" date="2023-09" db="EMBL/GenBank/DDBJ databases">
        <authorList>
            <person name="Rey-Velasco X."/>
        </authorList>
    </citation>
    <scope>NUCLEOTIDE SEQUENCE [LARGE SCALE GENOMIC DNA]</scope>
    <source>
        <strain evidence="6 7">F363</strain>
    </source>
</reference>
<gene>
    <name evidence="6" type="ORF">RM553_02840</name>
</gene>
<comment type="subcellular location">
    <subcellularLocation>
        <location evidence="1">Cell membrane</location>
    </subcellularLocation>
</comment>
<dbReference type="EMBL" id="JAVRHQ010000002">
    <property type="protein sequence ID" value="MDT0641759.1"/>
    <property type="molecule type" value="Genomic_DNA"/>
</dbReference>
<evidence type="ECO:0008006" key="8">
    <source>
        <dbReference type="Google" id="ProtNLM"/>
    </source>
</evidence>
<accession>A0ABU3C617</accession>
<dbReference type="InterPro" id="IPR009722">
    <property type="entry name" value="YjiK/CarP"/>
</dbReference>
<dbReference type="SUPFAM" id="SSF50969">
    <property type="entry name" value="YVTN repeat-like/Quinoprotein amine dehydrogenase"/>
    <property type="match status" value="1"/>
</dbReference>
<comment type="caution">
    <text evidence="6">The sequence shown here is derived from an EMBL/GenBank/DDBJ whole genome shotgun (WGS) entry which is preliminary data.</text>
</comment>
<protein>
    <recommendedName>
        <fullName evidence="8">SMP-30/Gluconolactonase/LRE-like region domain-containing protein</fullName>
    </recommendedName>
</protein>
<keyword evidence="5" id="KW-0732">Signal</keyword>
<feature type="signal peptide" evidence="5">
    <location>
        <begin position="1"/>
        <end position="23"/>
    </location>
</feature>
<comment type="similarity">
    <text evidence="2">Belongs to the YjiK family.</text>
</comment>
<dbReference type="RefSeq" id="WP_311533469.1">
    <property type="nucleotide sequence ID" value="NZ_JAVRHQ010000002.1"/>
</dbReference>
<evidence type="ECO:0000256" key="2">
    <source>
        <dbReference type="ARBA" id="ARBA00009852"/>
    </source>
</evidence>
<keyword evidence="4" id="KW-0472">Membrane</keyword>
<evidence type="ECO:0000256" key="1">
    <source>
        <dbReference type="ARBA" id="ARBA00004236"/>
    </source>
</evidence>
<feature type="chain" id="PRO_5047258537" description="SMP-30/Gluconolactonase/LRE-like region domain-containing protein" evidence="5">
    <location>
        <begin position="24"/>
        <end position="297"/>
    </location>
</feature>
<name>A0ABU3C617_9FLAO</name>
<evidence type="ECO:0000313" key="7">
    <source>
        <dbReference type="Proteomes" id="UP001262889"/>
    </source>
</evidence>
<keyword evidence="7" id="KW-1185">Reference proteome</keyword>
<proteinExistence type="inferred from homology"/>
<dbReference type="Proteomes" id="UP001262889">
    <property type="component" value="Unassembled WGS sequence"/>
</dbReference>
<dbReference type="InterPro" id="IPR011044">
    <property type="entry name" value="Quino_amine_DH_bsu"/>
</dbReference>
<dbReference type="InterPro" id="IPR011042">
    <property type="entry name" value="6-blade_b-propeller_TolB-like"/>
</dbReference>
<dbReference type="Pfam" id="PF06977">
    <property type="entry name" value="SdiA-regulated"/>
    <property type="match status" value="1"/>
</dbReference>
<organism evidence="6 7">
    <name type="scientific">Autumnicola tepida</name>
    <dbReference type="NCBI Taxonomy" id="3075595"/>
    <lineage>
        <taxon>Bacteria</taxon>
        <taxon>Pseudomonadati</taxon>
        <taxon>Bacteroidota</taxon>
        <taxon>Flavobacteriia</taxon>
        <taxon>Flavobacteriales</taxon>
        <taxon>Flavobacteriaceae</taxon>
        <taxon>Autumnicola</taxon>
    </lineage>
</organism>
<sequence>MIKRAVFLIIFGLLIISKTAGSAASNGDRNLKSEVEIVNKFADYSIIKKWELPYELEEVSGITWLSNDKICCIQDEDGIIFVYNLKTSTIEKEIEFAGDGDYEGITVDGKNAFVVRSDGTIYEVRDFLEGEPEVDKIKTGLTKKQNIESICVDKLGHRLLLGVKDEEKNSDRYKGIYAYDLKNDHFQDKPLFRIDMKDEVFDEIDEDDPEKVMSPSGIAINPESDEFYIVDGRRPKILIMSPDGNAERIIFLDEDEFAQPEGITFSPSGKLYISNEASGGIPNILEIEIREKDKKQQ</sequence>
<evidence type="ECO:0000256" key="5">
    <source>
        <dbReference type="SAM" id="SignalP"/>
    </source>
</evidence>
<evidence type="ECO:0000313" key="6">
    <source>
        <dbReference type="EMBL" id="MDT0641759.1"/>
    </source>
</evidence>
<dbReference type="Gene3D" id="2.120.10.30">
    <property type="entry name" value="TolB, C-terminal domain"/>
    <property type="match status" value="1"/>
</dbReference>
<keyword evidence="3" id="KW-1003">Cell membrane</keyword>
<evidence type="ECO:0000256" key="4">
    <source>
        <dbReference type="ARBA" id="ARBA00023136"/>
    </source>
</evidence>
<evidence type="ECO:0000256" key="3">
    <source>
        <dbReference type="ARBA" id="ARBA00022475"/>
    </source>
</evidence>